<feature type="domain" description="Peptidase S59" evidence="11">
    <location>
        <begin position="896"/>
        <end position="1034"/>
    </location>
</feature>
<keyword evidence="6" id="KW-0653">Protein transport</keyword>
<keyword evidence="8" id="KW-0906">Nuclear pore complex</keyword>
<dbReference type="Gene3D" id="3.30.1610.10">
    <property type="entry name" value="Peptidase S59, nucleoporin"/>
    <property type="match status" value="1"/>
</dbReference>
<dbReference type="GO" id="GO:0051028">
    <property type="term" value="P:mRNA transport"/>
    <property type="evidence" value="ECO:0007669"/>
    <property type="project" value="UniProtKB-KW"/>
</dbReference>
<feature type="compositionally biased region" description="Low complexity" evidence="10">
    <location>
        <begin position="1052"/>
        <end position="1074"/>
    </location>
</feature>
<dbReference type="InterPro" id="IPR037665">
    <property type="entry name" value="Nucleoporin_S59-like"/>
</dbReference>
<dbReference type="Pfam" id="PF12110">
    <property type="entry name" value="Nup96"/>
    <property type="match status" value="1"/>
</dbReference>
<feature type="compositionally biased region" description="Polar residues" evidence="10">
    <location>
        <begin position="372"/>
        <end position="409"/>
    </location>
</feature>
<feature type="region of interest" description="Disordered" evidence="10">
    <location>
        <begin position="1040"/>
        <end position="1081"/>
    </location>
</feature>
<evidence type="ECO:0000256" key="4">
    <source>
        <dbReference type="ARBA" id="ARBA00022813"/>
    </source>
</evidence>
<evidence type="ECO:0000256" key="3">
    <source>
        <dbReference type="ARBA" id="ARBA00022448"/>
    </source>
</evidence>
<dbReference type="Gene3D" id="1.25.40.690">
    <property type="match status" value="1"/>
</dbReference>
<dbReference type="KEGG" id="dfa:DFA_03553"/>
<feature type="region of interest" description="Disordered" evidence="10">
    <location>
        <begin position="91"/>
        <end position="116"/>
    </location>
</feature>
<feature type="compositionally biased region" description="Polar residues" evidence="10">
    <location>
        <begin position="547"/>
        <end position="587"/>
    </location>
</feature>
<keyword evidence="5" id="KW-0509">mRNA transport</keyword>
<proteinExistence type="inferred from homology"/>
<name>F4PHX0_CACFS</name>
<dbReference type="InterPro" id="IPR007230">
    <property type="entry name" value="Nup98_auto-Pept-S59_dom"/>
</dbReference>
<keyword evidence="3" id="KW-0813">Transport</keyword>
<dbReference type="GO" id="GO:0044614">
    <property type="term" value="C:nuclear pore cytoplasmic filaments"/>
    <property type="evidence" value="ECO:0007669"/>
    <property type="project" value="TreeGrafter"/>
</dbReference>
<feature type="compositionally biased region" description="Low complexity" evidence="10">
    <location>
        <begin position="521"/>
        <end position="540"/>
    </location>
</feature>
<gene>
    <name evidence="12" type="primary">nup98</name>
    <name evidence="12" type="ORF">DFA_03553</name>
</gene>
<evidence type="ECO:0000256" key="7">
    <source>
        <dbReference type="ARBA" id="ARBA00023010"/>
    </source>
</evidence>
<dbReference type="RefSeq" id="XP_004363155.1">
    <property type="nucleotide sequence ID" value="XM_004363098.1"/>
</dbReference>
<dbReference type="GO" id="GO:0017056">
    <property type="term" value="F:structural constituent of nuclear pore"/>
    <property type="evidence" value="ECO:0007669"/>
    <property type="project" value="InterPro"/>
</dbReference>
<dbReference type="GeneID" id="14877010"/>
<reference evidence="13" key="1">
    <citation type="journal article" date="2011" name="Genome Res.">
        <title>Phylogeny-wide analysis of social amoeba genomes highlights ancient origins for complex intercellular communication.</title>
        <authorList>
            <person name="Heidel A.J."/>
            <person name="Lawal H.M."/>
            <person name="Felder M."/>
            <person name="Schilde C."/>
            <person name="Helps N.R."/>
            <person name="Tunggal B."/>
            <person name="Rivero F."/>
            <person name="John U."/>
            <person name="Schleicher M."/>
            <person name="Eichinger L."/>
            <person name="Platzer M."/>
            <person name="Noegel A.A."/>
            <person name="Schaap P."/>
            <person name="Gloeckner G."/>
        </authorList>
    </citation>
    <scope>NUCLEOTIDE SEQUENCE [LARGE SCALE GENOMIC DNA]</scope>
    <source>
        <strain evidence="13">SH3</strain>
    </source>
</reference>
<dbReference type="EMBL" id="GL883006">
    <property type="protein sequence ID" value="EGG25304.1"/>
    <property type="molecule type" value="Genomic_DNA"/>
</dbReference>
<evidence type="ECO:0000256" key="10">
    <source>
        <dbReference type="SAM" id="MobiDB-lite"/>
    </source>
</evidence>
<sequence length="1859" mass="200871">MSFFGQAPSNPFSTNKPAGSTMFGSTPSSGGGLFGTTAPTTTTSSFGAGGFGGGFGGSAATTASNPFGATSTGFGAQPTTTAAPFGTSFGAQPAQTSSPFGSGGFGAQPAQTSNPFGAQPTTAAAPFGGGFGAGSTTSTFGAQPTQASSPFGGGFGAQPTQQASSPFGFGSTATSGTLLGAQPTQQTSSPFGTTSFGAQPTQASISPFGQQQGFNSGGQFNGVKPVGTGNPPYKETSEGGVNLVSINAMEAYNGKSVEELRFEDYTKKEQTGSMGGGAGAISPFGSTLGQPSASSSPFGSTLGQPAPAQQSNMFGAPTTQSNPFGSTTTTQQSSNPFGGLGSLGNPSATSSPFGSLGGLGQQQQQQPTTQFNMTATQSNPFGASSTPTPFGQSSSLLTSGFPSTTSQPTSGGGLFGAVTQQQPSSGGGLFGQPTAQTSTPGGGLFGTQPATSGGGLFGQQQTTPQSTTGGGLFGPTSTTGGGLFGQPTSQPASGGGGLFGTTTQQQQPSSGGGLFGNPQQTTPTSTLFSTPSTSSTATPSLGLFGQPAQSTSGGLFSQPTQPSTGGLFSQPAQPSTGGLFSQPAQPSTGGGLFGNQPTASSGVPSLGGGLFGGMGSSATPSLSLGTPSMTSGGMFGQQQPSLTATMPTNGGLFGSMQPTAGTIQTTSVAQVAPIQITNDSISSQSPYFPVPASPFVQLVKSIKSVDSSPSTTGADSSASSSVAQLGRSTLSYHSYSGRPKLVPRRNAGFDFPTNQPSDSAVLANQPSTTSYLNNKPVSTLEKFVSKYSKTLNVNTSGETLQSLMPTQPKLYPTLDNPQQSSILSSSNNNQSNINNNNQSSSQQPTQQQQQQVQQQQPIQQQPAQQQQVQQQQQQPIQTSPKKSVTFINPHAPILTKPGYYCRPSLRELESMTESELASVREFTIERKGYGSVMFLGSTDVRDLNIDEIVTIDVREVSIYPDEETKPPVGQGLNKRSMVTLQQCWPKASDGSYRKSENYLARYKNALQRKAAEEQFTFIEYDGVSGEWRFKVEHFSKYSAPDDEFEDEDGEGEQQVQQQPQQQLISPQQPIISSKPKPKFSANISLDNDNETEITGLPSKYMKIPNQKRILNENKGLFNVDVPSNQSQIAPIQQPKIPVYDPLVLNNPNTKVQRILSPINPTFEQINLQSPKSTILKPSHFNTRQVQSQEQPFKKAQQLESSSAAKIKLDSKQFDVKVASKDSIFKGLVNNGQKTDASLILGRSFRVGWSPNGQFIVPSGKSIKTLTISNITTQSTTKVEPIVKSLKNHLTNSSVCSKDNRQGWFTLSKVQEQLQAYSNDDHYKHIWKLIVSLWGTEPETAYSEEMKRKLNLNQWLKDVIAPIAEKEQQQIKKKANHNYLEVLFSNLSAKKLKESIALANANKDYRLAIMMTQLWGSNESKILLTEQLRLWEEQGMLEKMDVKRIEIIKLLAGDIDEVYQNVNDWYRSFALDFWFRYSFDHPLSEVIKSYDISFLNGISKSPLPTYTNINSNEDNLFFDPCYLLLKLFSNERFDNFKALFYPENNGLDHFDYWLPWSLYTVLRSLPSLNKQSDLSNQYLLHSSFATQLERLGLWQWSIYILSHIPDHFTFFREEAMKSCISRHIHTIKEDGDEKKFLTKSLLIPETWIDEAFAWYNGYQHKEQNQIDYLLKSGQFSEAHNLIFNHFGPNYIISRKYDKLRDLLKKFQGHINDIGLWKFGGELFLNYIMLVTNFKECFGALETLPKSLDPKAIHQKLYKTTLDSSLFLAHLSELSQVSIIENSTKLFKITLSEMTKRLLEYCQETNELFELDRIRLNVLPIGFVRSLSKLPITEDQRLCSLESLSQQCQNNILDSIYANIN</sequence>
<dbReference type="GO" id="GO:0000973">
    <property type="term" value="P:post-transcriptional tethering of RNA polymerase II gene DNA at nuclear periphery"/>
    <property type="evidence" value="ECO:0007669"/>
    <property type="project" value="TreeGrafter"/>
</dbReference>
<dbReference type="PROSITE" id="PS51434">
    <property type="entry name" value="NUP_C"/>
    <property type="match status" value="1"/>
</dbReference>
<keyword evidence="7" id="KW-0811">Translocation</keyword>
<feature type="compositionally biased region" description="Acidic residues" evidence="10">
    <location>
        <begin position="1040"/>
        <end position="1051"/>
    </location>
</feature>
<evidence type="ECO:0000256" key="6">
    <source>
        <dbReference type="ARBA" id="ARBA00022927"/>
    </source>
</evidence>
<feature type="compositionally biased region" description="Polar residues" evidence="10">
    <location>
        <begin position="284"/>
        <end position="336"/>
    </location>
</feature>
<evidence type="ECO:0000313" key="12">
    <source>
        <dbReference type="EMBL" id="EGG25304.1"/>
    </source>
</evidence>
<dbReference type="STRING" id="1054147.F4PHX0"/>
<feature type="compositionally biased region" description="Polar residues" evidence="10">
    <location>
        <begin position="7"/>
        <end position="28"/>
    </location>
</feature>
<dbReference type="PANTHER" id="PTHR23198">
    <property type="entry name" value="NUCLEOPORIN"/>
    <property type="match status" value="1"/>
</dbReference>
<feature type="compositionally biased region" description="Low complexity" evidence="10">
    <location>
        <begin position="816"/>
        <end position="880"/>
    </location>
</feature>
<evidence type="ECO:0000256" key="1">
    <source>
        <dbReference type="ARBA" id="ARBA00004567"/>
    </source>
</evidence>
<dbReference type="OrthoDB" id="21062at2759"/>
<feature type="compositionally biased region" description="Polar residues" evidence="10">
    <location>
        <begin position="91"/>
        <end position="100"/>
    </location>
</feature>
<comment type="similarity">
    <text evidence="2">Belongs to the nucleoporin GLFG family.</text>
</comment>
<dbReference type="InterPro" id="IPR036903">
    <property type="entry name" value="Nup98_auto-Pept-S59_dom_sf"/>
</dbReference>
<evidence type="ECO:0000259" key="11">
    <source>
        <dbReference type="PROSITE" id="PS51434"/>
    </source>
</evidence>
<evidence type="ECO:0000256" key="5">
    <source>
        <dbReference type="ARBA" id="ARBA00022816"/>
    </source>
</evidence>
<dbReference type="GO" id="GO:0003723">
    <property type="term" value="F:RNA binding"/>
    <property type="evidence" value="ECO:0007669"/>
    <property type="project" value="TreeGrafter"/>
</dbReference>
<evidence type="ECO:0000313" key="13">
    <source>
        <dbReference type="Proteomes" id="UP000007797"/>
    </source>
</evidence>
<keyword evidence="9" id="KW-0539">Nucleus</keyword>
<keyword evidence="13" id="KW-1185">Reference proteome</keyword>
<evidence type="ECO:0000256" key="8">
    <source>
        <dbReference type="ARBA" id="ARBA00023132"/>
    </source>
</evidence>
<dbReference type="GO" id="GO:0006606">
    <property type="term" value="P:protein import into nucleus"/>
    <property type="evidence" value="ECO:0007669"/>
    <property type="project" value="TreeGrafter"/>
</dbReference>
<feature type="region of interest" description="Disordered" evidence="10">
    <location>
        <begin position="183"/>
        <end position="205"/>
    </location>
</feature>
<dbReference type="GO" id="GO:0034398">
    <property type="term" value="P:telomere tethering at nuclear periphery"/>
    <property type="evidence" value="ECO:0007669"/>
    <property type="project" value="TreeGrafter"/>
</dbReference>
<feature type="region of interest" description="Disordered" evidence="10">
    <location>
        <begin position="733"/>
        <end position="773"/>
    </location>
</feature>
<dbReference type="Pfam" id="PF13634">
    <property type="entry name" value="Nucleoporin_FG"/>
    <property type="match status" value="4"/>
</dbReference>
<dbReference type="Gene3D" id="1.10.10.2360">
    <property type="match status" value="1"/>
</dbReference>
<feature type="compositionally biased region" description="Low complexity" evidence="10">
    <location>
        <begin position="500"/>
        <end position="509"/>
    </location>
</feature>
<dbReference type="SUPFAM" id="SSF82215">
    <property type="entry name" value="C-terminal autoproteolytic domain of nucleoporin nup98"/>
    <property type="match status" value="1"/>
</dbReference>
<dbReference type="GO" id="GO:0006405">
    <property type="term" value="P:RNA export from nucleus"/>
    <property type="evidence" value="ECO:0007669"/>
    <property type="project" value="TreeGrafter"/>
</dbReference>
<feature type="compositionally biased region" description="Gly residues" evidence="10">
    <location>
        <begin position="605"/>
        <end position="615"/>
    </location>
</feature>
<feature type="compositionally biased region" description="Low complexity" evidence="10">
    <location>
        <begin position="361"/>
        <end position="371"/>
    </location>
</feature>
<evidence type="ECO:0000256" key="9">
    <source>
        <dbReference type="ARBA" id="ARBA00023242"/>
    </source>
</evidence>
<dbReference type="Proteomes" id="UP000007797">
    <property type="component" value="Unassembled WGS sequence"/>
</dbReference>
<feature type="region of interest" description="Disordered" evidence="10">
    <location>
        <begin position="423"/>
        <end position="658"/>
    </location>
</feature>
<comment type="subcellular location">
    <subcellularLocation>
        <location evidence="1">Nucleus</location>
        <location evidence="1">Nuclear pore complex</location>
    </subcellularLocation>
</comment>
<protein>
    <submittedName>
        <fullName evidence="12">Nucleoporin 98</fullName>
    </submittedName>
</protein>
<keyword evidence="4" id="KW-0068">Autocatalytic cleavage</keyword>
<feature type="region of interest" description="Disordered" evidence="10">
    <location>
        <begin position="269"/>
        <end position="409"/>
    </location>
</feature>
<feature type="compositionally biased region" description="Polar residues" evidence="10">
    <location>
        <begin position="618"/>
        <end position="648"/>
    </location>
</feature>
<dbReference type="Pfam" id="PF04096">
    <property type="entry name" value="Nucleoporin2"/>
    <property type="match status" value="1"/>
</dbReference>
<organism evidence="12 13">
    <name type="scientific">Cavenderia fasciculata</name>
    <name type="common">Slime mold</name>
    <name type="synonym">Dictyostelium fasciculatum</name>
    <dbReference type="NCBI Taxonomy" id="261658"/>
    <lineage>
        <taxon>Eukaryota</taxon>
        <taxon>Amoebozoa</taxon>
        <taxon>Evosea</taxon>
        <taxon>Eumycetozoa</taxon>
        <taxon>Dictyostelia</taxon>
        <taxon>Acytosteliales</taxon>
        <taxon>Cavenderiaceae</taxon>
        <taxon>Cavenderia</taxon>
    </lineage>
</organism>
<feature type="compositionally biased region" description="Low complexity" evidence="10">
    <location>
        <begin position="458"/>
        <end position="467"/>
    </location>
</feature>
<feature type="compositionally biased region" description="Gly residues" evidence="10">
    <location>
        <begin position="468"/>
        <end position="484"/>
    </location>
</feature>
<accession>F4PHX0</accession>
<evidence type="ECO:0000256" key="2">
    <source>
        <dbReference type="ARBA" id="ARBA00008926"/>
    </source>
</evidence>
<dbReference type="Pfam" id="PF21240">
    <property type="entry name" value="Nup98_GLEBS"/>
    <property type="match status" value="1"/>
</dbReference>
<dbReference type="GO" id="GO:0008139">
    <property type="term" value="F:nuclear localization sequence binding"/>
    <property type="evidence" value="ECO:0007669"/>
    <property type="project" value="TreeGrafter"/>
</dbReference>
<feature type="compositionally biased region" description="Polar residues" evidence="10">
    <location>
        <begin position="752"/>
        <end position="773"/>
    </location>
</feature>
<dbReference type="InterPro" id="IPR025574">
    <property type="entry name" value="Nucleoporin_FG_rpt"/>
</dbReference>
<feature type="region of interest" description="Disordered" evidence="10">
    <location>
        <begin position="1"/>
        <end position="40"/>
    </location>
</feature>
<dbReference type="InterPro" id="IPR021967">
    <property type="entry name" value="Nup98_C"/>
</dbReference>
<dbReference type="OMA" id="PMGKGLN"/>
<feature type="region of interest" description="Disordered" evidence="10">
    <location>
        <begin position="807"/>
        <end position="889"/>
    </location>
</feature>
<dbReference type="PANTHER" id="PTHR23198:SF6">
    <property type="entry name" value="NUCLEAR PORE COMPLEX PROTEIN NUP98-NUP96"/>
    <property type="match status" value="1"/>
</dbReference>